<evidence type="ECO:0000313" key="2">
    <source>
        <dbReference type="Proteomes" id="UP000325081"/>
    </source>
</evidence>
<keyword evidence="2" id="KW-1185">Reference proteome</keyword>
<sequence>MTTVMILSFPRRGPTPTHSPRYFCLIMRVKWRTLKALLRPFTAPRWPARLRGPLAHILSPSRGIGPGPIGSSDLVLDLEEGSLLGNMSGFSWGCNNQETVHEKEQLKPGEVSALGIYICSDTKEK</sequence>
<organism evidence="1 2">
    <name type="scientific">Striga asiatica</name>
    <name type="common">Asiatic witchweed</name>
    <name type="synonym">Buchnera asiatica</name>
    <dbReference type="NCBI Taxonomy" id="4170"/>
    <lineage>
        <taxon>Eukaryota</taxon>
        <taxon>Viridiplantae</taxon>
        <taxon>Streptophyta</taxon>
        <taxon>Embryophyta</taxon>
        <taxon>Tracheophyta</taxon>
        <taxon>Spermatophyta</taxon>
        <taxon>Magnoliopsida</taxon>
        <taxon>eudicotyledons</taxon>
        <taxon>Gunneridae</taxon>
        <taxon>Pentapetalae</taxon>
        <taxon>asterids</taxon>
        <taxon>lamiids</taxon>
        <taxon>Lamiales</taxon>
        <taxon>Orobanchaceae</taxon>
        <taxon>Buchnereae</taxon>
        <taxon>Striga</taxon>
    </lineage>
</organism>
<accession>A0A5A7QYX2</accession>
<keyword evidence="1" id="KW-0689">Ribosomal protein</keyword>
<evidence type="ECO:0000313" key="1">
    <source>
        <dbReference type="EMBL" id="GER50635.1"/>
    </source>
</evidence>
<name>A0A5A7QYX2_STRAF</name>
<dbReference type="GO" id="GO:0005840">
    <property type="term" value="C:ribosome"/>
    <property type="evidence" value="ECO:0007669"/>
    <property type="project" value="UniProtKB-KW"/>
</dbReference>
<comment type="caution">
    <text evidence="1">The sequence shown here is derived from an EMBL/GenBank/DDBJ whole genome shotgun (WGS) entry which is preliminary data.</text>
</comment>
<reference evidence="2" key="1">
    <citation type="journal article" date="2019" name="Curr. Biol.">
        <title>Genome Sequence of Striga asiatica Provides Insight into the Evolution of Plant Parasitism.</title>
        <authorList>
            <person name="Yoshida S."/>
            <person name="Kim S."/>
            <person name="Wafula E.K."/>
            <person name="Tanskanen J."/>
            <person name="Kim Y.M."/>
            <person name="Honaas L."/>
            <person name="Yang Z."/>
            <person name="Spallek T."/>
            <person name="Conn C.E."/>
            <person name="Ichihashi Y."/>
            <person name="Cheong K."/>
            <person name="Cui S."/>
            <person name="Der J.P."/>
            <person name="Gundlach H."/>
            <person name="Jiao Y."/>
            <person name="Hori C."/>
            <person name="Ishida J.K."/>
            <person name="Kasahara H."/>
            <person name="Kiba T."/>
            <person name="Kim M.S."/>
            <person name="Koo N."/>
            <person name="Laohavisit A."/>
            <person name="Lee Y.H."/>
            <person name="Lumba S."/>
            <person name="McCourt P."/>
            <person name="Mortimer J.C."/>
            <person name="Mutuku J.M."/>
            <person name="Nomura T."/>
            <person name="Sasaki-Sekimoto Y."/>
            <person name="Seto Y."/>
            <person name="Wang Y."/>
            <person name="Wakatake T."/>
            <person name="Sakakibara H."/>
            <person name="Demura T."/>
            <person name="Yamaguchi S."/>
            <person name="Yoneyama K."/>
            <person name="Manabe R.I."/>
            <person name="Nelson D.C."/>
            <person name="Schulman A.H."/>
            <person name="Timko M.P."/>
            <person name="dePamphilis C.W."/>
            <person name="Choi D."/>
            <person name="Shirasu K."/>
        </authorList>
    </citation>
    <scope>NUCLEOTIDE SEQUENCE [LARGE SCALE GENOMIC DNA]</scope>
    <source>
        <strain evidence="2">cv. UVA1</strain>
    </source>
</reference>
<protein>
    <submittedName>
        <fullName evidence="1">Ribosomal protein L13 family protein</fullName>
    </submittedName>
</protein>
<gene>
    <name evidence="1" type="ORF">STAS_27961</name>
</gene>
<dbReference type="EMBL" id="BKCP01009403">
    <property type="protein sequence ID" value="GER50635.1"/>
    <property type="molecule type" value="Genomic_DNA"/>
</dbReference>
<keyword evidence="1" id="KW-0687">Ribonucleoprotein</keyword>
<dbReference type="Proteomes" id="UP000325081">
    <property type="component" value="Unassembled WGS sequence"/>
</dbReference>
<proteinExistence type="predicted"/>
<dbReference type="AlphaFoldDB" id="A0A5A7QYX2"/>